<comment type="caution">
    <text evidence="2">The sequence shown here is derived from an EMBL/GenBank/DDBJ whole genome shotgun (WGS) entry which is preliminary data.</text>
</comment>
<dbReference type="OrthoDB" id="3018336at2759"/>
<gene>
    <name evidence="2" type="ORF">FA13DRAFT_1815859</name>
</gene>
<organism evidence="2 3">
    <name type="scientific">Coprinellus micaceus</name>
    <name type="common">Glistening ink-cap mushroom</name>
    <name type="synonym">Coprinus micaceus</name>
    <dbReference type="NCBI Taxonomy" id="71717"/>
    <lineage>
        <taxon>Eukaryota</taxon>
        <taxon>Fungi</taxon>
        <taxon>Dikarya</taxon>
        <taxon>Basidiomycota</taxon>
        <taxon>Agaricomycotina</taxon>
        <taxon>Agaricomycetes</taxon>
        <taxon>Agaricomycetidae</taxon>
        <taxon>Agaricales</taxon>
        <taxon>Agaricineae</taxon>
        <taxon>Psathyrellaceae</taxon>
        <taxon>Coprinellus</taxon>
    </lineage>
</organism>
<keyword evidence="3" id="KW-1185">Reference proteome</keyword>
<keyword evidence="1" id="KW-0472">Membrane</keyword>
<feature type="transmembrane region" description="Helical" evidence="1">
    <location>
        <begin position="170"/>
        <end position="188"/>
    </location>
</feature>
<dbReference type="EMBL" id="QPFP01000033">
    <property type="protein sequence ID" value="TEB28283.1"/>
    <property type="molecule type" value="Genomic_DNA"/>
</dbReference>
<dbReference type="AlphaFoldDB" id="A0A4Y7T2B9"/>
<keyword evidence="1" id="KW-0812">Transmembrane</keyword>
<name>A0A4Y7T2B9_COPMI</name>
<feature type="transmembrane region" description="Helical" evidence="1">
    <location>
        <begin position="330"/>
        <end position="348"/>
    </location>
</feature>
<feature type="transmembrane region" description="Helical" evidence="1">
    <location>
        <begin position="286"/>
        <end position="310"/>
    </location>
</feature>
<keyword evidence="1" id="KW-1133">Transmembrane helix</keyword>
<feature type="transmembrane region" description="Helical" evidence="1">
    <location>
        <begin position="41"/>
        <end position="63"/>
    </location>
</feature>
<evidence type="ECO:0000313" key="2">
    <source>
        <dbReference type="EMBL" id="TEB28283.1"/>
    </source>
</evidence>
<proteinExistence type="predicted"/>
<evidence type="ECO:0000313" key="3">
    <source>
        <dbReference type="Proteomes" id="UP000298030"/>
    </source>
</evidence>
<dbReference type="Proteomes" id="UP000298030">
    <property type="component" value="Unassembled WGS sequence"/>
</dbReference>
<reference evidence="2 3" key="1">
    <citation type="journal article" date="2019" name="Nat. Ecol. Evol.">
        <title>Megaphylogeny resolves global patterns of mushroom evolution.</title>
        <authorList>
            <person name="Varga T."/>
            <person name="Krizsan K."/>
            <person name="Foldi C."/>
            <person name="Dima B."/>
            <person name="Sanchez-Garcia M."/>
            <person name="Sanchez-Ramirez S."/>
            <person name="Szollosi G.J."/>
            <person name="Szarkandi J.G."/>
            <person name="Papp V."/>
            <person name="Albert L."/>
            <person name="Andreopoulos W."/>
            <person name="Angelini C."/>
            <person name="Antonin V."/>
            <person name="Barry K.W."/>
            <person name="Bougher N.L."/>
            <person name="Buchanan P."/>
            <person name="Buyck B."/>
            <person name="Bense V."/>
            <person name="Catcheside P."/>
            <person name="Chovatia M."/>
            <person name="Cooper J."/>
            <person name="Damon W."/>
            <person name="Desjardin D."/>
            <person name="Finy P."/>
            <person name="Geml J."/>
            <person name="Haridas S."/>
            <person name="Hughes K."/>
            <person name="Justo A."/>
            <person name="Karasinski D."/>
            <person name="Kautmanova I."/>
            <person name="Kiss B."/>
            <person name="Kocsube S."/>
            <person name="Kotiranta H."/>
            <person name="LaButti K.M."/>
            <person name="Lechner B.E."/>
            <person name="Liimatainen K."/>
            <person name="Lipzen A."/>
            <person name="Lukacs Z."/>
            <person name="Mihaltcheva S."/>
            <person name="Morgado L.N."/>
            <person name="Niskanen T."/>
            <person name="Noordeloos M.E."/>
            <person name="Ohm R.A."/>
            <person name="Ortiz-Santana B."/>
            <person name="Ovrebo C."/>
            <person name="Racz N."/>
            <person name="Riley R."/>
            <person name="Savchenko A."/>
            <person name="Shiryaev A."/>
            <person name="Soop K."/>
            <person name="Spirin V."/>
            <person name="Szebenyi C."/>
            <person name="Tomsovsky M."/>
            <person name="Tulloss R.E."/>
            <person name="Uehling J."/>
            <person name="Grigoriev I.V."/>
            <person name="Vagvolgyi C."/>
            <person name="Papp T."/>
            <person name="Martin F.M."/>
            <person name="Miettinen O."/>
            <person name="Hibbett D.S."/>
            <person name="Nagy L.G."/>
        </authorList>
    </citation>
    <scope>NUCLEOTIDE SEQUENCE [LARGE SCALE GENOMIC DNA]</scope>
    <source>
        <strain evidence="2 3">FP101781</strain>
    </source>
</reference>
<feature type="transmembrane region" description="Helical" evidence="1">
    <location>
        <begin position="90"/>
        <end position="116"/>
    </location>
</feature>
<sequence>MSLVRPDYWIPHLSVYAFGVIQHQAQDVPDATIHTVHPLDYVFAIFITVGMLVVQGFVLARLIRRGGRWYFGKMKQIDSDATRTQANRTLLTLLTSSILGALTFVSCVLLCVNFTIRIWALGLIVKPDEVRYGGAATDNRVNCSFGTPNCLTMKPQFAIAVENLEQATGFMMQIVVLMASGLLAYRGVIISGKKLWMPVLVGLPLLIAIVSTVAGVIAIYRNPYRYARQPGWLYYRYQANDPFMHTQIAIARITPTITTVALVGLNLVFTVSVLSTKARGYVQGRLPLLLVDSALPSTILGVVLLFVPVYGAHSDQPFFYMRLVRYSLRTLWAALLIVTPQLVVLRAIRADCRNEQPLDEKTVIEPEEAYGKGV</sequence>
<feature type="transmembrane region" description="Helical" evidence="1">
    <location>
        <begin position="249"/>
        <end position="274"/>
    </location>
</feature>
<protein>
    <submittedName>
        <fullName evidence="2">Uncharacterized protein</fullName>
    </submittedName>
</protein>
<feature type="transmembrane region" description="Helical" evidence="1">
    <location>
        <begin position="195"/>
        <end position="220"/>
    </location>
</feature>
<accession>A0A4Y7T2B9</accession>
<evidence type="ECO:0000256" key="1">
    <source>
        <dbReference type="SAM" id="Phobius"/>
    </source>
</evidence>